<dbReference type="PROSITE" id="PS50110">
    <property type="entry name" value="RESPONSE_REGULATORY"/>
    <property type="match status" value="1"/>
</dbReference>
<keyword evidence="10" id="KW-0547">Nucleotide-binding</keyword>
<keyword evidence="7" id="KW-0472">Membrane</keyword>
<dbReference type="CDD" id="cd00082">
    <property type="entry name" value="HisKA"/>
    <property type="match status" value="1"/>
</dbReference>
<evidence type="ECO:0000313" key="10">
    <source>
        <dbReference type="EMBL" id="MFC3301450.1"/>
    </source>
</evidence>
<dbReference type="EC" id="2.7.13.3" evidence="2"/>
<dbReference type="PANTHER" id="PTHR43047:SF72">
    <property type="entry name" value="OSMOSENSING HISTIDINE PROTEIN KINASE SLN1"/>
    <property type="match status" value="1"/>
</dbReference>
<reference evidence="11" key="1">
    <citation type="journal article" date="2019" name="Int. J. Syst. Evol. Microbiol.">
        <title>The Global Catalogue of Microorganisms (GCM) 10K type strain sequencing project: providing services to taxonomists for standard genome sequencing and annotation.</title>
        <authorList>
            <consortium name="The Broad Institute Genomics Platform"/>
            <consortium name="The Broad Institute Genome Sequencing Center for Infectious Disease"/>
            <person name="Wu L."/>
            <person name="Ma J."/>
        </authorList>
    </citation>
    <scope>NUCLEOTIDE SEQUENCE [LARGE SCALE GENOMIC DNA]</scope>
    <source>
        <strain evidence="11">KCTC 22245</strain>
    </source>
</reference>
<dbReference type="InterPro" id="IPR004358">
    <property type="entry name" value="Sig_transdc_His_kin-like_C"/>
</dbReference>
<dbReference type="EMBL" id="JBHRVA010000002">
    <property type="protein sequence ID" value="MFC3301450.1"/>
    <property type="molecule type" value="Genomic_DNA"/>
</dbReference>
<evidence type="ECO:0000256" key="7">
    <source>
        <dbReference type="SAM" id="Phobius"/>
    </source>
</evidence>
<dbReference type="Pfam" id="PF00512">
    <property type="entry name" value="HisKA"/>
    <property type="match status" value="1"/>
</dbReference>
<keyword evidence="11" id="KW-1185">Reference proteome</keyword>
<dbReference type="SMART" id="SM00448">
    <property type="entry name" value="REC"/>
    <property type="match status" value="1"/>
</dbReference>
<dbReference type="SMART" id="SM00387">
    <property type="entry name" value="HATPase_c"/>
    <property type="match status" value="1"/>
</dbReference>
<feature type="transmembrane region" description="Helical" evidence="7">
    <location>
        <begin position="114"/>
        <end position="143"/>
    </location>
</feature>
<feature type="transmembrane region" description="Helical" evidence="7">
    <location>
        <begin position="30"/>
        <end position="47"/>
    </location>
</feature>
<dbReference type="PRINTS" id="PR00344">
    <property type="entry name" value="BCTRLSENSOR"/>
</dbReference>
<keyword evidence="5" id="KW-0418">Kinase</keyword>
<keyword evidence="7" id="KW-1133">Transmembrane helix</keyword>
<evidence type="ECO:0000256" key="3">
    <source>
        <dbReference type="ARBA" id="ARBA00022553"/>
    </source>
</evidence>
<dbReference type="InterPro" id="IPR036097">
    <property type="entry name" value="HisK_dim/P_sf"/>
</dbReference>
<evidence type="ECO:0000256" key="2">
    <source>
        <dbReference type="ARBA" id="ARBA00012438"/>
    </source>
</evidence>
<dbReference type="SMART" id="SM00388">
    <property type="entry name" value="HisKA"/>
    <property type="match status" value="1"/>
</dbReference>
<dbReference type="SUPFAM" id="SSF47384">
    <property type="entry name" value="Homodimeric domain of signal transducing histidine kinase"/>
    <property type="match status" value="1"/>
</dbReference>
<dbReference type="GO" id="GO:0005524">
    <property type="term" value="F:ATP binding"/>
    <property type="evidence" value="ECO:0007669"/>
    <property type="project" value="UniProtKB-KW"/>
</dbReference>
<evidence type="ECO:0000256" key="6">
    <source>
        <dbReference type="PROSITE-ProRule" id="PRU00169"/>
    </source>
</evidence>
<evidence type="ECO:0000313" key="11">
    <source>
        <dbReference type="Proteomes" id="UP001595607"/>
    </source>
</evidence>
<dbReference type="InterPro" id="IPR003594">
    <property type="entry name" value="HATPase_dom"/>
</dbReference>
<feature type="transmembrane region" description="Helical" evidence="7">
    <location>
        <begin position="167"/>
        <end position="192"/>
    </location>
</feature>
<dbReference type="Gene3D" id="3.30.565.10">
    <property type="entry name" value="Histidine kinase-like ATPase, C-terminal domain"/>
    <property type="match status" value="1"/>
</dbReference>
<accession>A0ABV7M7P8</accession>
<evidence type="ECO:0000259" key="9">
    <source>
        <dbReference type="PROSITE" id="PS50110"/>
    </source>
</evidence>
<dbReference type="CDD" id="cd17546">
    <property type="entry name" value="REC_hyHK_CKI1_RcsC-like"/>
    <property type="match status" value="1"/>
</dbReference>
<keyword evidence="7" id="KW-0812">Transmembrane</keyword>
<keyword evidence="3 6" id="KW-0597">Phosphoprotein</keyword>
<evidence type="ECO:0000256" key="5">
    <source>
        <dbReference type="ARBA" id="ARBA00022777"/>
    </source>
</evidence>
<evidence type="ECO:0000259" key="8">
    <source>
        <dbReference type="PROSITE" id="PS50109"/>
    </source>
</evidence>
<dbReference type="CDD" id="cd16922">
    <property type="entry name" value="HATPase_EvgS-ArcB-TorS-like"/>
    <property type="match status" value="1"/>
</dbReference>
<proteinExistence type="predicted"/>
<dbReference type="InterPro" id="IPR005467">
    <property type="entry name" value="His_kinase_dom"/>
</dbReference>
<dbReference type="Pfam" id="PF00072">
    <property type="entry name" value="Response_reg"/>
    <property type="match status" value="1"/>
</dbReference>
<feature type="transmembrane region" description="Helical" evidence="7">
    <location>
        <begin position="82"/>
        <end position="102"/>
    </location>
</feature>
<dbReference type="InterPro" id="IPR001789">
    <property type="entry name" value="Sig_transdc_resp-reg_receiver"/>
</dbReference>
<comment type="catalytic activity">
    <reaction evidence="1">
        <text>ATP + protein L-histidine = ADP + protein N-phospho-L-histidine.</text>
        <dbReference type="EC" id="2.7.13.3"/>
    </reaction>
</comment>
<dbReference type="PROSITE" id="PS50109">
    <property type="entry name" value="HIS_KIN"/>
    <property type="match status" value="1"/>
</dbReference>
<dbReference type="InterPro" id="IPR003661">
    <property type="entry name" value="HisK_dim/P_dom"/>
</dbReference>
<gene>
    <name evidence="10" type="ORF">ACFONP_01725</name>
</gene>
<feature type="modified residue" description="4-aspartylphosphate" evidence="6">
    <location>
        <position position="506"/>
    </location>
</feature>
<dbReference type="RefSeq" id="WP_189572465.1">
    <property type="nucleotide sequence ID" value="NZ_BMXU01000001.1"/>
</dbReference>
<dbReference type="InterPro" id="IPR036890">
    <property type="entry name" value="HATPase_C_sf"/>
</dbReference>
<comment type="caution">
    <text evidence="10">The sequence shown here is derived from an EMBL/GenBank/DDBJ whole genome shotgun (WGS) entry which is preliminary data.</text>
</comment>
<sequence>MLKAAIEDLERFLRIDRRMKPWDVMRARGVYLYALLTCSLQVLNLFGMTRTYGGWVIDHWAAVIAISVHLATMLLLRWTKNFILFVAIYSGVSLVALWMSSLSAGIHTSLLPAIVLGPMMAAFVCGWRTATVIGIGAIAFVTYQYTNSLSLLGAEAGWTVERTEQRYFQAVFSIIMGTAMSAALSATCHNAFMRAERARVRAEKSARAKNDFLAVMSHELRTPMNGVLGLTEAVLSEGPGPVNDRQRTLLGSVRGSGEHLLALLNDLLDLSKIEAGKIKLDPRPFHLPTLLDAVKETYAETAVAKGIALELEVSDAVPEWVLGDDQRVRQVLNNLVSNGVKFTEEGGVRLVAEDGEDDAIVFTVTDTGKGIPEATRSIIFEPFEQGDRGTTRRFGGTGLGLSICRQLCVLMGGSIELVRSEPGETVFMVTLPLPHAAKPEADRTGSGLLAGGLEGLRVLVAEDNAVNRLVLGEFLTAWHAKPVFAVDGVEALELLDTADFDVVLVDRQMPRLDGEGVVEQIRARKDEKALVPIIAVTADAMEADRFAMLAKGADGFVSKPLKPETLKREIALVYYDEQARERGRGELLG</sequence>
<dbReference type="Pfam" id="PF02518">
    <property type="entry name" value="HATPase_c"/>
    <property type="match status" value="1"/>
</dbReference>
<dbReference type="InterPro" id="IPR011006">
    <property type="entry name" value="CheY-like_superfamily"/>
</dbReference>
<keyword evidence="10" id="KW-0067">ATP-binding</keyword>
<dbReference type="Proteomes" id="UP001595607">
    <property type="component" value="Unassembled WGS sequence"/>
</dbReference>
<dbReference type="Gene3D" id="1.10.287.130">
    <property type="match status" value="1"/>
</dbReference>
<protein>
    <recommendedName>
        <fullName evidence="2">histidine kinase</fullName>
        <ecNumber evidence="2">2.7.13.3</ecNumber>
    </recommendedName>
</protein>
<dbReference type="SUPFAM" id="SSF52172">
    <property type="entry name" value="CheY-like"/>
    <property type="match status" value="1"/>
</dbReference>
<name>A0ABV7M7P8_9PROT</name>
<evidence type="ECO:0000256" key="4">
    <source>
        <dbReference type="ARBA" id="ARBA00022679"/>
    </source>
</evidence>
<dbReference type="Gene3D" id="3.40.50.2300">
    <property type="match status" value="1"/>
</dbReference>
<evidence type="ECO:0000256" key="1">
    <source>
        <dbReference type="ARBA" id="ARBA00000085"/>
    </source>
</evidence>
<feature type="domain" description="Response regulatory" evidence="9">
    <location>
        <begin position="457"/>
        <end position="574"/>
    </location>
</feature>
<dbReference type="PANTHER" id="PTHR43047">
    <property type="entry name" value="TWO-COMPONENT HISTIDINE PROTEIN KINASE"/>
    <property type="match status" value="1"/>
</dbReference>
<feature type="transmembrane region" description="Helical" evidence="7">
    <location>
        <begin position="59"/>
        <end position="76"/>
    </location>
</feature>
<organism evidence="10 11">
    <name type="scientific">Parvularcula lutaonensis</name>
    <dbReference type="NCBI Taxonomy" id="491923"/>
    <lineage>
        <taxon>Bacteria</taxon>
        <taxon>Pseudomonadati</taxon>
        <taxon>Pseudomonadota</taxon>
        <taxon>Alphaproteobacteria</taxon>
        <taxon>Parvularculales</taxon>
        <taxon>Parvularculaceae</taxon>
        <taxon>Parvularcula</taxon>
    </lineage>
</organism>
<dbReference type="SUPFAM" id="SSF55874">
    <property type="entry name" value="ATPase domain of HSP90 chaperone/DNA topoisomerase II/histidine kinase"/>
    <property type="match status" value="1"/>
</dbReference>
<keyword evidence="4" id="KW-0808">Transferase</keyword>
<feature type="domain" description="Histidine kinase" evidence="8">
    <location>
        <begin position="215"/>
        <end position="435"/>
    </location>
</feature>